<dbReference type="Gene3D" id="3.40.50.720">
    <property type="entry name" value="NAD(P)-binding Rossmann-like Domain"/>
    <property type="match status" value="2"/>
</dbReference>
<feature type="domain" description="NADH:ubiquinone oxidoreductase intermediate-associated protein 30" evidence="1">
    <location>
        <begin position="110"/>
        <end position="209"/>
    </location>
</feature>
<dbReference type="Proteomes" id="UP001163823">
    <property type="component" value="Chromosome 11"/>
</dbReference>
<dbReference type="InterPro" id="IPR008979">
    <property type="entry name" value="Galactose-bd-like_sf"/>
</dbReference>
<evidence type="ECO:0000313" key="4">
    <source>
        <dbReference type="Proteomes" id="UP001163823"/>
    </source>
</evidence>
<dbReference type="SUPFAM" id="SSF51735">
    <property type="entry name" value="NAD(P)-binding Rossmann-fold domains"/>
    <property type="match status" value="1"/>
</dbReference>
<dbReference type="PANTHER" id="PTHR15020:SF47">
    <property type="entry name" value="NAD(P)-BINDING DOMAIN-CONTAINING PROTEIN"/>
    <property type="match status" value="1"/>
</dbReference>
<dbReference type="InterPro" id="IPR036291">
    <property type="entry name" value="NAD(P)-bd_dom_sf"/>
</dbReference>
<dbReference type="AlphaFoldDB" id="A0AAD7L735"/>
<comment type="caution">
    <text evidence="3">The sequence shown here is derived from an EMBL/GenBank/DDBJ whole genome shotgun (WGS) entry which is preliminary data.</text>
</comment>
<dbReference type="KEGG" id="qsa:O6P43_028040"/>
<evidence type="ECO:0000259" key="2">
    <source>
        <dbReference type="Pfam" id="PF13460"/>
    </source>
</evidence>
<keyword evidence="4" id="KW-1185">Reference proteome</keyword>
<sequence length="366" mass="40516">MLPRSVEIVIGDVGDPSTLKAAIDGCNKIIFCATARSAITGDLFRVDNQGVYNLSKAFQDYNNKLAQLRAGKSSKSKLLIAKFRSADSLNGWEVRQGAYFQDVVAAKYDGGMDAKFEFTESGDAVFFGYVFTKGGYVELSKKLSLPLGCTLDRYEGLVLSVGGNGRSYVLILETGPLMDTTQSKLYFVRISTKVGFCRVRVPFSSFRPVKPDDPALDPFLVHTLTIRFEPRRQRPVEGHKVIKQDLRSFKLILEYIKALPAGEDSLRRSGLGYTIIRPGPLKEEPGGQRALIFDQGNRISQGISCADVADICVKALHDSAARNKSFDVCYEYVAEQERELYELVAHLPDKANNYLAPALSVLEKNT</sequence>
<dbReference type="EMBL" id="JARAOO010000011">
    <property type="protein sequence ID" value="KAJ7952096.1"/>
    <property type="molecule type" value="Genomic_DNA"/>
</dbReference>
<dbReference type="Pfam" id="PF13460">
    <property type="entry name" value="NAD_binding_10"/>
    <property type="match status" value="1"/>
</dbReference>
<evidence type="ECO:0000313" key="3">
    <source>
        <dbReference type="EMBL" id="KAJ7952096.1"/>
    </source>
</evidence>
<dbReference type="SUPFAM" id="SSF49785">
    <property type="entry name" value="Galactose-binding domain-like"/>
    <property type="match status" value="1"/>
</dbReference>
<dbReference type="InterPro" id="IPR013857">
    <property type="entry name" value="NADH-UbQ_OxRdtase-assoc_prot30"/>
</dbReference>
<feature type="domain" description="NAD(P)-binding" evidence="2">
    <location>
        <begin position="251"/>
        <end position="318"/>
    </location>
</feature>
<gene>
    <name evidence="3" type="ORF">O6P43_028040</name>
</gene>
<dbReference type="PANTHER" id="PTHR15020">
    <property type="entry name" value="FLAVIN REDUCTASE-RELATED"/>
    <property type="match status" value="1"/>
</dbReference>
<proteinExistence type="predicted"/>
<organism evidence="3 4">
    <name type="scientific">Quillaja saponaria</name>
    <name type="common">Soap bark tree</name>
    <dbReference type="NCBI Taxonomy" id="32244"/>
    <lineage>
        <taxon>Eukaryota</taxon>
        <taxon>Viridiplantae</taxon>
        <taxon>Streptophyta</taxon>
        <taxon>Embryophyta</taxon>
        <taxon>Tracheophyta</taxon>
        <taxon>Spermatophyta</taxon>
        <taxon>Magnoliopsida</taxon>
        <taxon>eudicotyledons</taxon>
        <taxon>Gunneridae</taxon>
        <taxon>Pentapetalae</taxon>
        <taxon>rosids</taxon>
        <taxon>fabids</taxon>
        <taxon>Fabales</taxon>
        <taxon>Quillajaceae</taxon>
        <taxon>Quillaja</taxon>
    </lineage>
</organism>
<evidence type="ECO:0000259" key="1">
    <source>
        <dbReference type="Pfam" id="PF08547"/>
    </source>
</evidence>
<reference evidence="3" key="1">
    <citation type="journal article" date="2023" name="Science">
        <title>Elucidation of the pathway for biosynthesis of saponin adjuvants from the soapbark tree.</title>
        <authorList>
            <person name="Reed J."/>
            <person name="Orme A."/>
            <person name="El-Demerdash A."/>
            <person name="Owen C."/>
            <person name="Martin L.B.B."/>
            <person name="Misra R.C."/>
            <person name="Kikuchi S."/>
            <person name="Rejzek M."/>
            <person name="Martin A.C."/>
            <person name="Harkess A."/>
            <person name="Leebens-Mack J."/>
            <person name="Louveau T."/>
            <person name="Stephenson M.J."/>
            <person name="Osbourn A."/>
        </authorList>
    </citation>
    <scope>NUCLEOTIDE SEQUENCE</scope>
    <source>
        <strain evidence="3">S10</strain>
    </source>
</reference>
<dbReference type="Pfam" id="PF08547">
    <property type="entry name" value="CIA30"/>
    <property type="match status" value="1"/>
</dbReference>
<dbReference type="InterPro" id="IPR016040">
    <property type="entry name" value="NAD(P)-bd_dom"/>
</dbReference>
<protein>
    <submittedName>
        <fullName evidence="3">High chlorophyll fluorescence phenotype</fullName>
    </submittedName>
</protein>
<accession>A0AAD7L735</accession>
<name>A0AAD7L735_QUISA</name>